<protein>
    <submittedName>
        <fullName evidence="1">N-acetylglucosamine-6-phosphate deacetylase</fullName>
    </submittedName>
</protein>
<dbReference type="SUPFAM" id="SSF51338">
    <property type="entry name" value="Composite domain of metallo-dependent hydrolases"/>
    <property type="match status" value="1"/>
</dbReference>
<dbReference type="KEGG" id="mhs:MOS_275"/>
<dbReference type="AlphaFoldDB" id="A0AAI8AMN9"/>
<gene>
    <name evidence="1" type="ORF">MOS_275</name>
</gene>
<reference evidence="1 2" key="1">
    <citation type="journal article" date="2013" name="Genome Announc.">
        <title>Complete Genome Sequence of Mycoplasma hyorhinis Strain SK76.</title>
        <authorList>
            <person name="Goodison S."/>
            <person name="Urquidi V."/>
            <person name="Kumar D."/>
            <person name="Reyes L."/>
            <person name="Rosser C.J."/>
        </authorList>
    </citation>
    <scope>NUCLEOTIDE SEQUENCE [LARGE SCALE GENOMIC DNA]</scope>
    <source>
        <strain evidence="1 2">SK76</strain>
    </source>
</reference>
<dbReference type="Proteomes" id="UP000009399">
    <property type="component" value="Chromosome"/>
</dbReference>
<evidence type="ECO:0000313" key="1">
    <source>
        <dbReference type="EMBL" id="AFX74202.1"/>
    </source>
</evidence>
<dbReference type="Gene3D" id="2.30.40.10">
    <property type="entry name" value="Urease, subunit C, domain 1"/>
    <property type="match status" value="1"/>
</dbReference>
<dbReference type="GO" id="GO:0016810">
    <property type="term" value="F:hydrolase activity, acting on carbon-nitrogen (but not peptide) bonds"/>
    <property type="evidence" value="ECO:0007669"/>
    <property type="project" value="InterPro"/>
</dbReference>
<organism evidence="1 2">
    <name type="scientific">Mesomycoplasma hyorhinis SK76</name>
    <dbReference type="NCBI Taxonomy" id="1118964"/>
    <lineage>
        <taxon>Bacteria</taxon>
        <taxon>Bacillati</taxon>
        <taxon>Mycoplasmatota</taxon>
        <taxon>Mycoplasmoidales</taxon>
        <taxon>Metamycoplasmataceae</taxon>
        <taxon>Mesomycoplasma</taxon>
    </lineage>
</organism>
<sequence length="104" mass="12022">MILKNALITTKDKQFLGYIKLNLDGKIEQIGQGTTQEEGIDCKQNVLLTAFIDSHTHGGYGLSFNKIAETDFIKKFLKYKHNLDKKRRYCCCLCNNSNWFLKQN</sequence>
<accession>A0AAI8AMN9</accession>
<name>A0AAI8AMN9_MESHY</name>
<dbReference type="EMBL" id="CP003914">
    <property type="protein sequence ID" value="AFX74202.1"/>
    <property type="molecule type" value="Genomic_DNA"/>
</dbReference>
<proteinExistence type="predicted"/>
<dbReference type="RefSeq" id="WP_015084102.1">
    <property type="nucleotide sequence ID" value="NC_019552.1"/>
</dbReference>
<dbReference type="InterPro" id="IPR011059">
    <property type="entry name" value="Metal-dep_hydrolase_composite"/>
</dbReference>
<evidence type="ECO:0000313" key="2">
    <source>
        <dbReference type="Proteomes" id="UP000009399"/>
    </source>
</evidence>